<evidence type="ECO:0000256" key="4">
    <source>
        <dbReference type="SAM" id="SignalP"/>
    </source>
</evidence>
<feature type="binding site" evidence="3">
    <location>
        <begin position="50"/>
        <end position="57"/>
    </location>
    <ligand>
        <name>substrate</name>
    </ligand>
</feature>
<feature type="signal peptide" evidence="4">
    <location>
        <begin position="1"/>
        <end position="25"/>
    </location>
</feature>
<proteinExistence type="predicted"/>
<dbReference type="EMBL" id="NGMM01000007">
    <property type="protein sequence ID" value="OTP11571.1"/>
    <property type="molecule type" value="Genomic_DNA"/>
</dbReference>
<reference evidence="6" key="2">
    <citation type="submission" date="2017-05" db="EMBL/GenBank/DDBJ databases">
        <authorList>
            <consortium name="The Broad Institute Genomics Platform"/>
            <consortium name="The Broad Institute Genomic Center for Infectious Diseases"/>
            <person name="Earl A."/>
            <person name="Manson A."/>
            <person name="Schwartman J."/>
            <person name="Gilmore M."/>
            <person name="Abouelleil A."/>
            <person name="Cao P."/>
            <person name="Chapman S."/>
            <person name="Cusick C."/>
            <person name="Shea T."/>
            <person name="Young S."/>
            <person name="Neafsey D."/>
            <person name="Nusbaum C."/>
            <person name="Birren B."/>
        </authorList>
    </citation>
    <scope>NUCLEOTIDE SEQUENCE</scope>
    <source>
        <strain evidence="6">9E7_DIV0242</strain>
    </source>
</reference>
<dbReference type="Proteomes" id="UP000195141">
    <property type="component" value="Chromosome"/>
</dbReference>
<keyword evidence="1" id="KW-0378">Hydrolase</keyword>
<dbReference type="EMBL" id="CP147247">
    <property type="protein sequence ID" value="WYJ91603.1"/>
    <property type="molecule type" value="Genomic_DNA"/>
</dbReference>
<dbReference type="GO" id="GO:0004331">
    <property type="term" value="F:fructose-2,6-bisphosphate 2-phosphatase activity"/>
    <property type="evidence" value="ECO:0007669"/>
    <property type="project" value="TreeGrafter"/>
</dbReference>
<dbReference type="InterPro" id="IPR051695">
    <property type="entry name" value="Phosphoglycerate_Mutase"/>
</dbReference>
<feature type="active site" description="Tele-phosphohistidine intermediate" evidence="2">
    <location>
        <position position="51"/>
    </location>
</feature>
<evidence type="ECO:0000313" key="6">
    <source>
        <dbReference type="EMBL" id="WYJ91603.1"/>
    </source>
</evidence>
<dbReference type="CDD" id="cd07067">
    <property type="entry name" value="HP_PGM_like"/>
    <property type="match status" value="1"/>
</dbReference>
<dbReference type="PANTHER" id="PTHR46517">
    <property type="entry name" value="FRUCTOSE-2,6-BISPHOSPHATASE TIGAR"/>
    <property type="match status" value="1"/>
</dbReference>
<evidence type="ECO:0000256" key="2">
    <source>
        <dbReference type="PIRSR" id="PIRSR613078-1"/>
    </source>
</evidence>
<feature type="binding site" evidence="3">
    <location>
        <position position="100"/>
    </location>
    <ligand>
        <name>substrate</name>
    </ligand>
</feature>
<dbReference type="PROSITE" id="PS51257">
    <property type="entry name" value="PROKAR_LIPOPROTEIN"/>
    <property type="match status" value="1"/>
</dbReference>
<sequence>MKKIKLWLILVLTVGLSLAACGSSAAEQEKSSTSASTEKTDEPITIYLVRHGKTWFNTMNQVQGYSDSPLTEIGEKQAEAVGEGLQDIVFTSAFSSDLARQRNTAKLILSQNAEKAPELTELVGFREKNFGSFEGQSNDAMNIAVAEDLKLDYPTDSDELWNFLKEQLGEEELADHIAKVDPEQEAETYEEIKARAAAVMEEMIEQAEKNGGGNVLVVSSGGIIPIIMEAIAPGEYKGEKISNCSVTTLTYEDGTYAIEKIGDTTFADQVKQ</sequence>
<accession>A0A242K1N5</accession>
<dbReference type="SUPFAM" id="SSF53254">
    <property type="entry name" value="Phosphoglycerate mutase-like"/>
    <property type="match status" value="1"/>
</dbReference>
<reference evidence="6" key="3">
    <citation type="submission" date="2024-03" db="EMBL/GenBank/DDBJ databases">
        <title>The Genome Sequence of Enterococcus sp. DIV0242b.</title>
        <authorList>
            <consortium name="The Broad Institute Genomics Platform"/>
            <consortium name="The Broad Institute Microbial Omics Core"/>
            <consortium name="The Broad Institute Genomic Center for Infectious Diseases"/>
            <person name="Earl A."/>
            <person name="Manson A."/>
            <person name="Gilmore M."/>
            <person name="Schwartman J."/>
            <person name="Shea T."/>
            <person name="Abouelleil A."/>
            <person name="Cao P."/>
            <person name="Chapman S."/>
            <person name="Cusick C."/>
            <person name="Young S."/>
            <person name="Neafsey D."/>
            <person name="Nusbaum C."/>
            <person name="Birren B."/>
        </authorList>
    </citation>
    <scope>NUCLEOTIDE SEQUENCE</scope>
    <source>
        <strain evidence="6">9E7_DIV0242</strain>
    </source>
</reference>
<dbReference type="RefSeq" id="WP_086350654.1">
    <property type="nucleotide sequence ID" value="NZ_CP147247.1"/>
</dbReference>
<evidence type="ECO:0000256" key="1">
    <source>
        <dbReference type="ARBA" id="ARBA00022801"/>
    </source>
</evidence>
<reference evidence="5" key="1">
    <citation type="submission" date="2017-05" db="EMBL/GenBank/DDBJ databases">
        <title>The Genome Sequence of Enterococcus sp. 9E7_DIV0242.</title>
        <authorList>
            <consortium name="The Broad Institute Genomics Platform"/>
            <consortium name="The Broad Institute Genomic Center for Infectious Diseases"/>
            <person name="Earl A."/>
            <person name="Manson A."/>
            <person name="Schwartman J."/>
            <person name="Gilmore M."/>
            <person name="Abouelleil A."/>
            <person name="Cao P."/>
            <person name="Chapman S."/>
            <person name="Cusick C."/>
            <person name="Shea T."/>
            <person name="Young S."/>
            <person name="Neafsey D."/>
            <person name="Nusbaum C."/>
            <person name="Birren B."/>
        </authorList>
    </citation>
    <scope>NUCLEOTIDE SEQUENCE [LARGE SCALE GENOMIC DNA]</scope>
    <source>
        <strain evidence="5">9E7_DIV0242</strain>
    </source>
</reference>
<evidence type="ECO:0000313" key="5">
    <source>
        <dbReference type="EMBL" id="OTP11571.1"/>
    </source>
</evidence>
<dbReference type="InterPro" id="IPR029033">
    <property type="entry name" value="His_PPase_superfam"/>
</dbReference>
<protein>
    <recommendedName>
        <fullName evidence="8">Phosphoglycerate mutase</fullName>
    </recommendedName>
</protein>
<keyword evidence="7" id="KW-1185">Reference proteome</keyword>
<dbReference type="PANTHER" id="PTHR46517:SF1">
    <property type="entry name" value="FRUCTOSE-2,6-BISPHOSPHATASE TIGAR"/>
    <property type="match status" value="1"/>
</dbReference>
<dbReference type="AlphaFoldDB" id="A0A242K1N5"/>
<name>A0A242K1N5_9ENTE</name>
<dbReference type="InterPro" id="IPR013078">
    <property type="entry name" value="His_Pase_superF_clade-1"/>
</dbReference>
<keyword evidence="4" id="KW-0732">Signal</keyword>
<dbReference type="OrthoDB" id="4131070at2"/>
<dbReference type="Gene3D" id="3.40.50.1240">
    <property type="entry name" value="Phosphoglycerate mutase-like"/>
    <property type="match status" value="1"/>
</dbReference>
<evidence type="ECO:0000256" key="3">
    <source>
        <dbReference type="PIRSR" id="PIRSR613078-2"/>
    </source>
</evidence>
<evidence type="ECO:0000313" key="7">
    <source>
        <dbReference type="Proteomes" id="UP000195141"/>
    </source>
</evidence>
<feature type="chain" id="PRO_5012896254" description="Phosphoglycerate mutase" evidence="4">
    <location>
        <begin position="26"/>
        <end position="272"/>
    </location>
</feature>
<feature type="active site" description="Proton donor/acceptor" evidence="2">
    <location>
        <position position="127"/>
    </location>
</feature>
<dbReference type="Pfam" id="PF00300">
    <property type="entry name" value="His_Phos_1"/>
    <property type="match status" value="1"/>
</dbReference>
<dbReference type="SMART" id="SM00855">
    <property type="entry name" value="PGAM"/>
    <property type="match status" value="1"/>
</dbReference>
<gene>
    <name evidence="6" type="ORF">A5888_003371</name>
    <name evidence="5" type="ORF">A5888_003670</name>
</gene>
<organism evidence="5">
    <name type="scientific">Candidatus Enterococcus clewellii</name>
    <dbReference type="NCBI Taxonomy" id="1834193"/>
    <lineage>
        <taxon>Bacteria</taxon>
        <taxon>Bacillati</taxon>
        <taxon>Bacillota</taxon>
        <taxon>Bacilli</taxon>
        <taxon>Lactobacillales</taxon>
        <taxon>Enterococcaceae</taxon>
        <taxon>Enterococcus</taxon>
    </lineage>
</organism>
<evidence type="ECO:0008006" key="8">
    <source>
        <dbReference type="Google" id="ProtNLM"/>
    </source>
</evidence>
<dbReference type="GO" id="GO:0043456">
    <property type="term" value="P:regulation of pentose-phosphate shunt"/>
    <property type="evidence" value="ECO:0007669"/>
    <property type="project" value="TreeGrafter"/>
</dbReference>
<dbReference type="GO" id="GO:0005829">
    <property type="term" value="C:cytosol"/>
    <property type="evidence" value="ECO:0007669"/>
    <property type="project" value="TreeGrafter"/>
</dbReference>
<dbReference type="GO" id="GO:0045820">
    <property type="term" value="P:negative regulation of glycolytic process"/>
    <property type="evidence" value="ECO:0007669"/>
    <property type="project" value="TreeGrafter"/>
</dbReference>